<reference evidence="3 4" key="1">
    <citation type="submission" date="2018-10" db="EMBL/GenBank/DDBJ databases">
        <title>Genomic Encyclopedia of Archaeal and Bacterial Type Strains, Phase II (KMG-II): from individual species to whole genera.</title>
        <authorList>
            <person name="Goeker M."/>
        </authorList>
    </citation>
    <scope>NUCLEOTIDE SEQUENCE [LARGE SCALE GENOMIC DNA]</scope>
    <source>
        <strain evidence="3 4">DSM 45657</strain>
    </source>
</reference>
<dbReference type="EMBL" id="RCDD01000009">
    <property type="protein sequence ID" value="RLK53975.1"/>
    <property type="molecule type" value="Genomic_DNA"/>
</dbReference>
<sequence>MSHDTGLLRVLIDRLAIEELLDRYLAGLDEAEFDDTWARSIFTEDGRFEFPVGGHAGVTGMAGFTAAMMGKWRRTHHLGACHLVELDGDLARVRGNLIATHLHPQSPPPEQLPRGRAPEPFQVGDRFEGEARRTDAGWRFARLAFEVVWSRGTPPGHLDTHHSQGAPTCGS</sequence>
<gene>
    <name evidence="3" type="ORF">CLV68_6357</name>
</gene>
<name>A0A421AV58_9PSEU</name>
<evidence type="ECO:0000313" key="3">
    <source>
        <dbReference type="EMBL" id="RLK53975.1"/>
    </source>
</evidence>
<dbReference type="SUPFAM" id="SSF54427">
    <property type="entry name" value="NTF2-like"/>
    <property type="match status" value="1"/>
</dbReference>
<dbReference type="OrthoDB" id="1492465at2"/>
<dbReference type="InterPro" id="IPR032710">
    <property type="entry name" value="NTF2-like_dom_sf"/>
</dbReference>
<dbReference type="Pfam" id="PF13577">
    <property type="entry name" value="SnoaL_4"/>
    <property type="match status" value="1"/>
</dbReference>
<evidence type="ECO:0000313" key="4">
    <source>
        <dbReference type="Proteomes" id="UP000282454"/>
    </source>
</evidence>
<dbReference type="Gene3D" id="3.10.450.50">
    <property type="match status" value="1"/>
</dbReference>
<dbReference type="RefSeq" id="WP_121394620.1">
    <property type="nucleotide sequence ID" value="NZ_RCDD01000009.1"/>
</dbReference>
<protein>
    <submittedName>
        <fullName evidence="3">SnoaL-like protein</fullName>
    </submittedName>
</protein>
<dbReference type="AlphaFoldDB" id="A0A421AV58"/>
<dbReference type="Proteomes" id="UP000282454">
    <property type="component" value="Unassembled WGS sequence"/>
</dbReference>
<comment type="caution">
    <text evidence="3">The sequence shown here is derived from an EMBL/GenBank/DDBJ whole genome shotgun (WGS) entry which is preliminary data.</text>
</comment>
<evidence type="ECO:0000259" key="2">
    <source>
        <dbReference type="Pfam" id="PF13577"/>
    </source>
</evidence>
<dbReference type="InterPro" id="IPR037401">
    <property type="entry name" value="SnoaL-like"/>
</dbReference>
<dbReference type="CDD" id="cd00531">
    <property type="entry name" value="NTF2_like"/>
    <property type="match status" value="1"/>
</dbReference>
<proteinExistence type="predicted"/>
<keyword evidence="4" id="KW-1185">Reference proteome</keyword>
<accession>A0A421AV58</accession>
<evidence type="ECO:0000256" key="1">
    <source>
        <dbReference type="SAM" id="MobiDB-lite"/>
    </source>
</evidence>
<organism evidence="3 4">
    <name type="scientific">Actinokineospora cianjurensis</name>
    <dbReference type="NCBI Taxonomy" id="585224"/>
    <lineage>
        <taxon>Bacteria</taxon>
        <taxon>Bacillati</taxon>
        <taxon>Actinomycetota</taxon>
        <taxon>Actinomycetes</taxon>
        <taxon>Pseudonocardiales</taxon>
        <taxon>Pseudonocardiaceae</taxon>
        <taxon>Actinokineospora</taxon>
    </lineage>
</organism>
<feature type="region of interest" description="Disordered" evidence="1">
    <location>
        <begin position="100"/>
        <end position="122"/>
    </location>
</feature>
<feature type="domain" description="SnoaL-like" evidence="2">
    <location>
        <begin position="10"/>
        <end position="143"/>
    </location>
</feature>